<evidence type="ECO:0000259" key="1">
    <source>
        <dbReference type="PROSITE" id="PS50933"/>
    </source>
</evidence>
<gene>
    <name evidence="2" type="ORF">KME15_18320</name>
</gene>
<dbReference type="AlphaFoldDB" id="A0A951QD67"/>
<organism evidence="2 3">
    <name type="scientific">Drouetiella hepatica Uher 2000/2452</name>
    <dbReference type="NCBI Taxonomy" id="904376"/>
    <lineage>
        <taxon>Bacteria</taxon>
        <taxon>Bacillati</taxon>
        <taxon>Cyanobacteriota</taxon>
        <taxon>Cyanophyceae</taxon>
        <taxon>Oculatellales</taxon>
        <taxon>Oculatellaceae</taxon>
        <taxon>Drouetiella</taxon>
    </lineage>
</organism>
<dbReference type="InterPro" id="IPR010895">
    <property type="entry name" value="CHRD"/>
</dbReference>
<feature type="domain" description="CHRD" evidence="1">
    <location>
        <begin position="80"/>
        <end position="218"/>
    </location>
</feature>
<evidence type="ECO:0000313" key="3">
    <source>
        <dbReference type="Proteomes" id="UP000757435"/>
    </source>
</evidence>
<dbReference type="EMBL" id="JAHHHD010000023">
    <property type="protein sequence ID" value="MBW4660632.1"/>
    <property type="molecule type" value="Genomic_DNA"/>
</dbReference>
<sequence length="218" mass="23109">MKKTHRTLSNFLLGTITCLLMVVVASMSSFSAATVPTQSVSVATEALQSTPQVRLVNQQLVDNLREANSAAIAQGLPSSSITRYVAVMTKNGVVVPATPSTSAFGASGAVLVGNRLIVRGDFSNLSSALRDYATDPLNPPNPNITSGIHIHQGEPTANGPFQYALEVSPNADELSGRFSGEYTLTSEQVQALSSGTLYVDLHTKKNRAGELRGIFQPY</sequence>
<dbReference type="SMART" id="SM00754">
    <property type="entry name" value="CHRD"/>
    <property type="match status" value="1"/>
</dbReference>
<evidence type="ECO:0000313" key="2">
    <source>
        <dbReference type="EMBL" id="MBW4660632.1"/>
    </source>
</evidence>
<comment type="caution">
    <text evidence="2">The sequence shown here is derived from an EMBL/GenBank/DDBJ whole genome shotgun (WGS) entry which is preliminary data.</text>
</comment>
<reference evidence="2" key="2">
    <citation type="journal article" date="2022" name="Microbiol. Resour. Announc.">
        <title>Metagenome Sequencing to Explore Phylogenomics of Terrestrial Cyanobacteria.</title>
        <authorList>
            <person name="Ward R.D."/>
            <person name="Stajich J.E."/>
            <person name="Johansen J.R."/>
            <person name="Huntemann M."/>
            <person name="Clum A."/>
            <person name="Foster B."/>
            <person name="Foster B."/>
            <person name="Roux S."/>
            <person name="Palaniappan K."/>
            <person name="Varghese N."/>
            <person name="Mukherjee S."/>
            <person name="Reddy T.B.K."/>
            <person name="Daum C."/>
            <person name="Copeland A."/>
            <person name="Chen I.A."/>
            <person name="Ivanova N.N."/>
            <person name="Kyrpides N.C."/>
            <person name="Shapiro N."/>
            <person name="Eloe-Fadrosh E.A."/>
            <person name="Pietrasiak N."/>
        </authorList>
    </citation>
    <scope>NUCLEOTIDE SEQUENCE</scope>
    <source>
        <strain evidence="2">UHER 2000/2452</strain>
    </source>
</reference>
<dbReference type="PROSITE" id="PS50933">
    <property type="entry name" value="CHRD"/>
    <property type="match status" value="1"/>
</dbReference>
<proteinExistence type="predicted"/>
<dbReference type="Pfam" id="PF07452">
    <property type="entry name" value="CHRD"/>
    <property type="match status" value="1"/>
</dbReference>
<dbReference type="Proteomes" id="UP000757435">
    <property type="component" value="Unassembled WGS sequence"/>
</dbReference>
<accession>A0A951QD67</accession>
<name>A0A951QD67_9CYAN</name>
<reference evidence="2" key="1">
    <citation type="submission" date="2021-05" db="EMBL/GenBank/DDBJ databases">
        <authorList>
            <person name="Pietrasiak N."/>
            <person name="Ward R."/>
            <person name="Stajich J.E."/>
            <person name="Kurbessoian T."/>
        </authorList>
    </citation>
    <scope>NUCLEOTIDE SEQUENCE</scope>
    <source>
        <strain evidence="2">UHER 2000/2452</strain>
    </source>
</reference>
<protein>
    <submittedName>
        <fullName evidence="2">CHRD domain-containing protein</fullName>
    </submittedName>
</protein>